<evidence type="ECO:0000313" key="1">
    <source>
        <dbReference type="EMBL" id="KAI4821810.1"/>
    </source>
</evidence>
<dbReference type="Proteomes" id="UP001057452">
    <property type="component" value="Chromosome 8"/>
</dbReference>
<protein>
    <submittedName>
        <fullName evidence="1">Uncharacterized protein</fullName>
    </submittedName>
</protein>
<comment type="caution">
    <text evidence="1">The sequence shown here is derived from an EMBL/GenBank/DDBJ whole genome shotgun (WGS) entry which is preliminary data.</text>
</comment>
<feature type="non-terminal residue" evidence="1">
    <location>
        <position position="64"/>
    </location>
</feature>
<accession>A0ACB9X5I8</accession>
<dbReference type="EMBL" id="CM043792">
    <property type="protein sequence ID" value="KAI4821810.1"/>
    <property type="molecule type" value="Genomic_DNA"/>
</dbReference>
<reference evidence="1" key="1">
    <citation type="submission" date="2022-05" db="EMBL/GenBank/DDBJ databases">
        <title>Chromosome-level genome of Chaenocephalus aceratus.</title>
        <authorList>
            <person name="Park H."/>
        </authorList>
    </citation>
    <scope>NUCLEOTIDE SEQUENCE</scope>
    <source>
        <strain evidence="1">KU_202001</strain>
    </source>
</reference>
<keyword evidence="2" id="KW-1185">Reference proteome</keyword>
<organism evidence="1 2">
    <name type="scientific">Chaenocephalus aceratus</name>
    <name type="common">Blackfin icefish</name>
    <name type="synonym">Chaenichthys aceratus</name>
    <dbReference type="NCBI Taxonomy" id="36190"/>
    <lineage>
        <taxon>Eukaryota</taxon>
        <taxon>Metazoa</taxon>
        <taxon>Chordata</taxon>
        <taxon>Craniata</taxon>
        <taxon>Vertebrata</taxon>
        <taxon>Euteleostomi</taxon>
        <taxon>Actinopterygii</taxon>
        <taxon>Neopterygii</taxon>
        <taxon>Teleostei</taxon>
        <taxon>Neoteleostei</taxon>
        <taxon>Acanthomorphata</taxon>
        <taxon>Eupercaria</taxon>
        <taxon>Perciformes</taxon>
        <taxon>Notothenioidei</taxon>
        <taxon>Channichthyidae</taxon>
        <taxon>Chaenocephalus</taxon>
    </lineage>
</organism>
<proteinExistence type="predicted"/>
<evidence type="ECO:0000313" key="2">
    <source>
        <dbReference type="Proteomes" id="UP001057452"/>
    </source>
</evidence>
<sequence length="64" mass="7018">LPGVFLLRFSSCFRSDSECACDEPLSVTADSASRHQFSPRVAPTSRVCLGEHRYDPQSSKGAEQ</sequence>
<name>A0ACB9X5I8_CHAAC</name>
<feature type="non-terminal residue" evidence="1">
    <location>
        <position position="1"/>
    </location>
</feature>
<gene>
    <name evidence="1" type="ORF">KUCAC02_007392</name>
</gene>